<evidence type="ECO:0000313" key="3">
    <source>
        <dbReference type="Proteomes" id="UP000076927"/>
    </source>
</evidence>
<dbReference type="Gene3D" id="3.90.550.10">
    <property type="entry name" value="Spore Coat Polysaccharide Biosynthesis Protein SpsA, Chain A"/>
    <property type="match status" value="1"/>
</dbReference>
<dbReference type="PATRIC" id="fig|1178515.4.peg.527"/>
<evidence type="ECO:0000313" key="2">
    <source>
        <dbReference type="EMBL" id="ANE45415.1"/>
    </source>
</evidence>
<dbReference type="Proteomes" id="UP000076927">
    <property type="component" value="Chromosome"/>
</dbReference>
<gene>
    <name evidence="2" type="ORF">SY83_02715</name>
</gene>
<dbReference type="CDD" id="cd04186">
    <property type="entry name" value="GT_2_like_c"/>
    <property type="match status" value="1"/>
</dbReference>
<organism evidence="2 3">
    <name type="scientific">Paenibacillus swuensis</name>
    <dbReference type="NCBI Taxonomy" id="1178515"/>
    <lineage>
        <taxon>Bacteria</taxon>
        <taxon>Bacillati</taxon>
        <taxon>Bacillota</taxon>
        <taxon>Bacilli</taxon>
        <taxon>Bacillales</taxon>
        <taxon>Paenibacillaceae</taxon>
        <taxon>Paenibacillus</taxon>
    </lineage>
</organism>
<reference evidence="2 3" key="1">
    <citation type="submission" date="2015-01" db="EMBL/GenBank/DDBJ databases">
        <title>Paenibacillus swuensis/DY6/whole genome sequencing.</title>
        <authorList>
            <person name="Kim M.K."/>
            <person name="Srinivasan S."/>
            <person name="Lee J.-J."/>
        </authorList>
    </citation>
    <scope>NUCLEOTIDE SEQUENCE [LARGE SCALE GENOMIC DNA]</scope>
    <source>
        <strain evidence="2 3">DY6</strain>
    </source>
</reference>
<proteinExistence type="predicted"/>
<evidence type="ECO:0000259" key="1">
    <source>
        <dbReference type="Pfam" id="PF00535"/>
    </source>
</evidence>
<dbReference type="Pfam" id="PF00535">
    <property type="entry name" value="Glycos_transf_2"/>
    <property type="match status" value="1"/>
</dbReference>
<dbReference type="STRING" id="1178515.SY83_02715"/>
<sequence>MMGIDIVIVNWNAGAQIYDCIQSIFRHDAGRKQVQNVTVVDNHSTDDSLERLGSLPYRLQIVRNTVNAGFGAACNQGAASGSGDYLLFLNPDTILNADTLDKVTQFLDATTEPVGVVGVQLRNEQGKVSHTCARFPTFASMGVKILGLDKLLPGKFHHYLMTEWPHDTNRRVDHIMGAFYLVPRPLFHQLNGFDEQFFVYLEDVDFSKRVADAGYASYFLADANAYHKGGGTSEQVKATRLMYSLRSRIRYVFKHFAIGQAIFITVGTLVGEPLIRCFHALIKGSWTTVRETTEAYIRLWKRVPGMARGQWRS</sequence>
<dbReference type="AlphaFoldDB" id="A0A172TED0"/>
<accession>A0A172TED0</accession>
<feature type="domain" description="Glycosyltransferase 2-like" evidence="1">
    <location>
        <begin position="6"/>
        <end position="118"/>
    </location>
</feature>
<name>A0A172TED0_9BACL</name>
<dbReference type="SUPFAM" id="SSF53448">
    <property type="entry name" value="Nucleotide-diphospho-sugar transferases"/>
    <property type="match status" value="1"/>
</dbReference>
<dbReference type="EMBL" id="CP011388">
    <property type="protein sequence ID" value="ANE45415.1"/>
    <property type="molecule type" value="Genomic_DNA"/>
</dbReference>
<dbReference type="PANTHER" id="PTHR43179">
    <property type="entry name" value="RHAMNOSYLTRANSFERASE WBBL"/>
    <property type="match status" value="1"/>
</dbReference>
<dbReference type="InterPro" id="IPR001173">
    <property type="entry name" value="Glyco_trans_2-like"/>
</dbReference>
<protein>
    <recommendedName>
        <fullName evidence="1">Glycosyltransferase 2-like domain-containing protein</fullName>
    </recommendedName>
</protein>
<dbReference type="InterPro" id="IPR029044">
    <property type="entry name" value="Nucleotide-diphossugar_trans"/>
</dbReference>
<keyword evidence="3" id="KW-1185">Reference proteome</keyword>
<dbReference type="KEGG" id="pswu:SY83_02715"/>
<dbReference type="PANTHER" id="PTHR43179:SF7">
    <property type="entry name" value="RHAMNOSYLTRANSFERASE WBBL"/>
    <property type="match status" value="1"/>
</dbReference>